<sequence length="253" mass="27688">MASMNEQEARLKRAAFNASIMEIKDDDEEEEEDNSGAAQNKAQGAPTVEGKKQKTEAHKGDGHPPIKRRKTGPEVDREKAVPHNPATYTLDPRCTRCENAQTECVFYISPTKARKKNITCVRCKSQHKGCEFKDYPPTKVHKTVTPIPLSQSPSTSVMSLSDTGYTLYAAHSNVGSSSAAAPGGSVFVAAVPGASPSTQANETLHSDEALRLRKDFDRLERTMVDGFQALTNLVLQNMGRKPADEQRGENSRK</sequence>
<keyword evidence="3" id="KW-1185">Reference proteome</keyword>
<feature type="compositionally biased region" description="Basic and acidic residues" evidence="1">
    <location>
        <begin position="49"/>
        <end position="64"/>
    </location>
</feature>
<name>A0A8H5F4Y9_9AGAR</name>
<comment type="caution">
    <text evidence="2">The sequence shown here is derived from an EMBL/GenBank/DDBJ whole genome shotgun (WGS) entry which is preliminary data.</text>
</comment>
<feature type="compositionally biased region" description="Basic and acidic residues" evidence="1">
    <location>
        <begin position="71"/>
        <end position="81"/>
    </location>
</feature>
<reference evidence="2 3" key="1">
    <citation type="journal article" date="2020" name="ISME J.">
        <title>Uncovering the hidden diversity of litter-decomposition mechanisms in mushroom-forming fungi.</title>
        <authorList>
            <person name="Floudas D."/>
            <person name="Bentzer J."/>
            <person name="Ahren D."/>
            <person name="Johansson T."/>
            <person name="Persson P."/>
            <person name="Tunlid A."/>
        </authorList>
    </citation>
    <scope>NUCLEOTIDE SEQUENCE [LARGE SCALE GENOMIC DNA]</scope>
    <source>
        <strain evidence="2 3">CBS 101986</strain>
    </source>
</reference>
<protein>
    <recommendedName>
        <fullName evidence="4">Zn(2)-C6 fungal-type domain-containing protein</fullName>
    </recommendedName>
</protein>
<gene>
    <name evidence="2" type="ORF">D9619_012852</name>
</gene>
<accession>A0A8H5F4Y9</accession>
<feature type="compositionally biased region" description="Acidic residues" evidence="1">
    <location>
        <begin position="24"/>
        <end position="34"/>
    </location>
</feature>
<proteinExistence type="predicted"/>
<evidence type="ECO:0000313" key="3">
    <source>
        <dbReference type="Proteomes" id="UP000567179"/>
    </source>
</evidence>
<dbReference type="EMBL" id="JAACJJ010000017">
    <property type="protein sequence ID" value="KAF5323757.1"/>
    <property type="molecule type" value="Genomic_DNA"/>
</dbReference>
<dbReference type="AlphaFoldDB" id="A0A8H5F4Y9"/>
<feature type="region of interest" description="Disordered" evidence="1">
    <location>
        <begin position="1"/>
        <end position="87"/>
    </location>
</feature>
<evidence type="ECO:0000256" key="1">
    <source>
        <dbReference type="SAM" id="MobiDB-lite"/>
    </source>
</evidence>
<dbReference type="Proteomes" id="UP000567179">
    <property type="component" value="Unassembled WGS sequence"/>
</dbReference>
<organism evidence="2 3">
    <name type="scientific">Psilocybe cf. subviscida</name>
    <dbReference type="NCBI Taxonomy" id="2480587"/>
    <lineage>
        <taxon>Eukaryota</taxon>
        <taxon>Fungi</taxon>
        <taxon>Dikarya</taxon>
        <taxon>Basidiomycota</taxon>
        <taxon>Agaricomycotina</taxon>
        <taxon>Agaricomycetes</taxon>
        <taxon>Agaricomycetidae</taxon>
        <taxon>Agaricales</taxon>
        <taxon>Agaricineae</taxon>
        <taxon>Strophariaceae</taxon>
        <taxon>Psilocybe</taxon>
    </lineage>
</organism>
<evidence type="ECO:0000313" key="2">
    <source>
        <dbReference type="EMBL" id="KAF5323757.1"/>
    </source>
</evidence>
<evidence type="ECO:0008006" key="4">
    <source>
        <dbReference type="Google" id="ProtNLM"/>
    </source>
</evidence>